<organism evidence="7 8">
    <name type="scientific">Cyclotella atomus</name>
    <dbReference type="NCBI Taxonomy" id="382360"/>
    <lineage>
        <taxon>Eukaryota</taxon>
        <taxon>Sar</taxon>
        <taxon>Stramenopiles</taxon>
        <taxon>Ochrophyta</taxon>
        <taxon>Bacillariophyta</taxon>
        <taxon>Coscinodiscophyceae</taxon>
        <taxon>Thalassiosirophycidae</taxon>
        <taxon>Stephanodiscales</taxon>
        <taxon>Stephanodiscaceae</taxon>
        <taxon>Cyclotella</taxon>
    </lineage>
</organism>
<dbReference type="InterPro" id="IPR044862">
    <property type="entry name" value="Pro_4_hyd_alph_FE2OG_OXY"/>
</dbReference>
<keyword evidence="4" id="KW-0560">Oxidoreductase</keyword>
<reference evidence="7 8" key="1">
    <citation type="submission" date="2024-10" db="EMBL/GenBank/DDBJ databases">
        <title>Updated reference genomes for cyclostephanoid diatoms.</title>
        <authorList>
            <person name="Roberts W.R."/>
            <person name="Alverson A.J."/>
        </authorList>
    </citation>
    <scope>NUCLEOTIDE SEQUENCE [LARGE SCALE GENOMIC DNA]</scope>
    <source>
        <strain evidence="7 8">AJA010-31</strain>
    </source>
</reference>
<evidence type="ECO:0000313" key="7">
    <source>
        <dbReference type="EMBL" id="KAL3776912.1"/>
    </source>
</evidence>
<comment type="cofactor">
    <cofactor evidence="1">
        <name>L-ascorbate</name>
        <dbReference type="ChEBI" id="CHEBI:38290"/>
    </cofactor>
</comment>
<dbReference type="SMART" id="SM00702">
    <property type="entry name" value="P4Hc"/>
    <property type="match status" value="1"/>
</dbReference>
<evidence type="ECO:0000256" key="5">
    <source>
        <dbReference type="ARBA" id="ARBA00023004"/>
    </source>
</evidence>
<keyword evidence="2" id="KW-0479">Metal-binding</keyword>
<dbReference type="Proteomes" id="UP001530400">
    <property type="component" value="Unassembled WGS sequence"/>
</dbReference>
<accession>A0ABD3NM29</accession>
<evidence type="ECO:0000256" key="4">
    <source>
        <dbReference type="ARBA" id="ARBA00023002"/>
    </source>
</evidence>
<dbReference type="InterPro" id="IPR005123">
    <property type="entry name" value="Oxoglu/Fe-dep_dioxygenase_dom"/>
</dbReference>
<keyword evidence="3" id="KW-0223">Dioxygenase</keyword>
<evidence type="ECO:0000256" key="3">
    <source>
        <dbReference type="ARBA" id="ARBA00022964"/>
    </source>
</evidence>
<evidence type="ECO:0000259" key="6">
    <source>
        <dbReference type="PROSITE" id="PS51471"/>
    </source>
</evidence>
<protein>
    <recommendedName>
        <fullName evidence="6">Fe2OG dioxygenase domain-containing protein</fullName>
    </recommendedName>
</protein>
<sequence>MSNGHDKDDNSSSSESTNEVFFEMLGLPVMDAGAISLAVDVDDHQQNKMMCSVAAAGNISTISPPGTLICNSISSAFDQERDHPIVSYLDVPQKCSRYLHKPSTVAAFVVNNLITLYECQTLIQLAEELSATGFHYVTEASHVDDEGIMHKVKLQEPNKHKLSVFEHDSTLAKLWDILQPIITPHINRFVEDTKSGPPSGLNPRLRVLRYDATDNDVFDPHFDATTRVNAKESSDDLTSLLTVLIYLNDGGGKDFDGGETYYLDSTNPNSEATKVVPSAGSAVVFEHDLYHSSVPLKFGTKYVLRTDVLFKLDEGAGVDRPRKSDGDDNRKRSNALTLFELCEELQVDEDAKTCLSEIGLIDLSLESLIAPGMAAVKQMLLDVLDEEVATLIVDALTLHCLQN</sequence>
<dbReference type="GO" id="GO:0051213">
    <property type="term" value="F:dioxygenase activity"/>
    <property type="evidence" value="ECO:0007669"/>
    <property type="project" value="UniProtKB-KW"/>
</dbReference>
<dbReference type="AlphaFoldDB" id="A0ABD3NM29"/>
<dbReference type="Gene3D" id="2.60.120.620">
    <property type="entry name" value="q2cbj1_9rhob like domain"/>
    <property type="match status" value="1"/>
</dbReference>
<dbReference type="PANTHER" id="PTHR10869">
    <property type="entry name" value="PROLYL 4-HYDROXYLASE ALPHA SUBUNIT"/>
    <property type="match status" value="1"/>
</dbReference>
<dbReference type="InterPro" id="IPR045054">
    <property type="entry name" value="P4HA-like"/>
</dbReference>
<keyword evidence="5" id="KW-0408">Iron</keyword>
<evidence type="ECO:0000256" key="2">
    <source>
        <dbReference type="ARBA" id="ARBA00022723"/>
    </source>
</evidence>
<dbReference type="EMBL" id="JALLPJ020001076">
    <property type="protein sequence ID" value="KAL3776912.1"/>
    <property type="molecule type" value="Genomic_DNA"/>
</dbReference>
<dbReference type="GO" id="GO:0046872">
    <property type="term" value="F:metal ion binding"/>
    <property type="evidence" value="ECO:0007669"/>
    <property type="project" value="UniProtKB-KW"/>
</dbReference>
<keyword evidence="8" id="KW-1185">Reference proteome</keyword>
<proteinExistence type="predicted"/>
<evidence type="ECO:0000313" key="8">
    <source>
        <dbReference type="Proteomes" id="UP001530400"/>
    </source>
</evidence>
<evidence type="ECO:0000256" key="1">
    <source>
        <dbReference type="ARBA" id="ARBA00001961"/>
    </source>
</evidence>
<dbReference type="InterPro" id="IPR006620">
    <property type="entry name" value="Pro_4_hyd_alph"/>
</dbReference>
<dbReference type="Pfam" id="PF13640">
    <property type="entry name" value="2OG-FeII_Oxy_3"/>
    <property type="match status" value="1"/>
</dbReference>
<name>A0ABD3NM29_9STRA</name>
<gene>
    <name evidence="7" type="ORF">ACHAWO_004151</name>
</gene>
<dbReference type="PROSITE" id="PS51471">
    <property type="entry name" value="FE2OG_OXY"/>
    <property type="match status" value="1"/>
</dbReference>
<comment type="caution">
    <text evidence="7">The sequence shown here is derived from an EMBL/GenBank/DDBJ whole genome shotgun (WGS) entry which is preliminary data.</text>
</comment>
<feature type="domain" description="Fe2OG dioxygenase" evidence="6">
    <location>
        <begin position="200"/>
        <end position="313"/>
    </location>
</feature>
<dbReference type="PANTHER" id="PTHR10869:SF236">
    <property type="entry name" value="PROLYL 4-HYDROXYLASE ALPHA SUBUNIT DOMAIN-CONTAINING PROTEIN"/>
    <property type="match status" value="1"/>
</dbReference>